<dbReference type="InterPro" id="IPR058655">
    <property type="entry name" value="Mok11-14/Ags1-like"/>
</dbReference>
<keyword evidence="2" id="KW-1185">Reference proteome</keyword>
<dbReference type="STRING" id="180088.A0A1J8PT23"/>
<proteinExistence type="predicted"/>
<dbReference type="PANTHER" id="PTHR47182">
    <property type="entry name" value="CELL WALL ALPHA-1,3-GLUCAN SYNTHASE AGS1-RELATED"/>
    <property type="match status" value="1"/>
</dbReference>
<dbReference type="SUPFAM" id="SSF53756">
    <property type="entry name" value="UDP-Glycosyltransferase/glycogen phosphorylase"/>
    <property type="match status" value="1"/>
</dbReference>
<dbReference type="Proteomes" id="UP000183567">
    <property type="component" value="Unassembled WGS sequence"/>
</dbReference>
<dbReference type="GO" id="GO:0009277">
    <property type="term" value="C:fungal-type cell wall"/>
    <property type="evidence" value="ECO:0007669"/>
    <property type="project" value="TreeGrafter"/>
</dbReference>
<dbReference type="PANTHER" id="PTHR47182:SF2">
    <property type="entry name" value="CELL WALL ALPHA-1,3-GLUCAN SYNTHASE AGS1"/>
    <property type="match status" value="1"/>
</dbReference>
<gene>
    <name evidence="1" type="ORF">AZE42_08368</name>
</gene>
<evidence type="ECO:0000313" key="2">
    <source>
        <dbReference type="Proteomes" id="UP000183567"/>
    </source>
</evidence>
<dbReference type="OrthoDB" id="512920at2759"/>
<reference evidence="1" key="1">
    <citation type="submission" date="2016-03" db="EMBL/GenBank/DDBJ databases">
        <title>Comparative genomics of the ectomycorrhizal sister species Rhizopogon vinicolor and Rhizopogon vesiculosus (Basidiomycota: Boletales) reveals a divergence of the mating type B locus.</title>
        <authorList>
            <person name="Mujic A.B."/>
            <person name="Kuo A."/>
            <person name="Tritt A."/>
            <person name="Lipzen A."/>
            <person name="Chen C."/>
            <person name="Johnson J."/>
            <person name="Sharma A."/>
            <person name="Barry K."/>
            <person name="Grigoriev I.V."/>
            <person name="Spatafora J.W."/>
        </authorList>
    </citation>
    <scope>NUCLEOTIDE SEQUENCE [LARGE SCALE GENOMIC DNA]</scope>
    <source>
        <strain evidence="1">AM-OR11-056</strain>
    </source>
</reference>
<organism evidence="1 2">
    <name type="scientific">Rhizopogon vesiculosus</name>
    <dbReference type="NCBI Taxonomy" id="180088"/>
    <lineage>
        <taxon>Eukaryota</taxon>
        <taxon>Fungi</taxon>
        <taxon>Dikarya</taxon>
        <taxon>Basidiomycota</taxon>
        <taxon>Agaricomycotina</taxon>
        <taxon>Agaricomycetes</taxon>
        <taxon>Agaricomycetidae</taxon>
        <taxon>Boletales</taxon>
        <taxon>Suillineae</taxon>
        <taxon>Rhizopogonaceae</taxon>
        <taxon>Rhizopogon</taxon>
    </lineage>
</organism>
<name>A0A1J8PT23_9AGAM</name>
<dbReference type="AlphaFoldDB" id="A0A1J8PT23"/>
<evidence type="ECO:0000313" key="1">
    <source>
        <dbReference type="EMBL" id="OJA10899.1"/>
    </source>
</evidence>
<dbReference type="GO" id="GO:0070600">
    <property type="term" value="P:fungal-type cell wall (1-&gt;3)-alpha-glucan biosynthetic process"/>
    <property type="evidence" value="ECO:0007669"/>
    <property type="project" value="TreeGrafter"/>
</dbReference>
<dbReference type="EMBL" id="LVVM01005342">
    <property type="protein sequence ID" value="OJA10899.1"/>
    <property type="molecule type" value="Genomic_DNA"/>
</dbReference>
<comment type="caution">
    <text evidence="1">The sequence shown here is derived from an EMBL/GenBank/DDBJ whole genome shotgun (WGS) entry which is preliminary data.</text>
</comment>
<sequence length="180" mass="20420">MPSLLEKRPSIQLVCIGPIIDLYGRFVVEKLARLMEMYPDRVFSKPEFTVLPSYLFSGADLAPISSHDELFGLVAVKFGRKGALGWFPIESNSMTHMLSQLSKTIKLALKSTEEERAILRARSAVQHFPVVEWCQRMEDMHRRSINVSRRLAVSNAWRESDCGVGPTQVMVEANNWNPVN</sequence>
<dbReference type="GO" id="GO:0047657">
    <property type="term" value="F:alpha-1,3-glucan synthase activity"/>
    <property type="evidence" value="ECO:0007669"/>
    <property type="project" value="TreeGrafter"/>
</dbReference>
<protein>
    <submittedName>
        <fullName evidence="1">Uncharacterized protein</fullName>
    </submittedName>
</protein>
<accession>A0A1J8PT23</accession>